<dbReference type="InterPro" id="IPR025110">
    <property type="entry name" value="AMP-bd_C"/>
</dbReference>
<dbReference type="GO" id="GO:0031956">
    <property type="term" value="F:medium-chain fatty acid-CoA ligase activity"/>
    <property type="evidence" value="ECO:0007669"/>
    <property type="project" value="TreeGrafter"/>
</dbReference>
<keyword evidence="6" id="KW-1185">Reference proteome</keyword>
<dbReference type="InParanoid" id="A0A1B1YXX7"/>
<dbReference type="InterPro" id="IPR000873">
    <property type="entry name" value="AMP-dep_synth/lig_dom"/>
</dbReference>
<evidence type="ECO:0000313" key="5">
    <source>
        <dbReference type="EMBL" id="ANX05513.1"/>
    </source>
</evidence>
<dbReference type="PROSITE" id="PS00455">
    <property type="entry name" value="AMP_BINDING"/>
    <property type="match status" value="1"/>
</dbReference>
<dbReference type="AlphaFoldDB" id="A0A1B1YXX7"/>
<dbReference type="PANTHER" id="PTHR43201:SF5">
    <property type="entry name" value="MEDIUM-CHAIN ACYL-COA LIGASE ACSF2, MITOCHONDRIAL"/>
    <property type="match status" value="1"/>
</dbReference>
<dbReference type="InterPro" id="IPR045851">
    <property type="entry name" value="AMP-bd_C_sf"/>
</dbReference>
<evidence type="ECO:0000256" key="2">
    <source>
        <dbReference type="ARBA" id="ARBA00022598"/>
    </source>
</evidence>
<dbReference type="InterPro" id="IPR042099">
    <property type="entry name" value="ANL_N_sf"/>
</dbReference>
<dbReference type="Proteomes" id="UP000092952">
    <property type="component" value="Chromosome"/>
</dbReference>
<dbReference type="Pfam" id="PF00501">
    <property type="entry name" value="AMP-binding"/>
    <property type="match status" value="1"/>
</dbReference>
<dbReference type="Gene3D" id="3.30.300.30">
    <property type="match status" value="1"/>
</dbReference>
<name>A0A1B1YXX7_9GAMM</name>
<dbReference type="SUPFAM" id="SSF56801">
    <property type="entry name" value="Acetyl-CoA synthetase-like"/>
    <property type="match status" value="1"/>
</dbReference>
<dbReference type="EMBL" id="CP014671">
    <property type="protein sequence ID" value="ANX05513.1"/>
    <property type="molecule type" value="Genomic_DNA"/>
</dbReference>
<dbReference type="InterPro" id="IPR020845">
    <property type="entry name" value="AMP-binding_CS"/>
</dbReference>
<dbReference type="GO" id="GO:0006631">
    <property type="term" value="P:fatty acid metabolic process"/>
    <property type="evidence" value="ECO:0007669"/>
    <property type="project" value="TreeGrafter"/>
</dbReference>
<evidence type="ECO:0000259" key="3">
    <source>
        <dbReference type="Pfam" id="PF00501"/>
    </source>
</evidence>
<organism evidence="5 6">
    <name type="scientific">Immundisolibacter cernigliae</name>
    <dbReference type="NCBI Taxonomy" id="1810504"/>
    <lineage>
        <taxon>Bacteria</taxon>
        <taxon>Pseudomonadati</taxon>
        <taxon>Pseudomonadota</taxon>
        <taxon>Gammaproteobacteria</taxon>
        <taxon>Immundisolibacterales</taxon>
        <taxon>Immundisolibacteraceae</taxon>
        <taxon>Immundisolibacter</taxon>
    </lineage>
</organism>
<feature type="domain" description="AMP-binding enzyme C-terminal" evidence="4">
    <location>
        <begin position="442"/>
        <end position="518"/>
    </location>
</feature>
<comment type="similarity">
    <text evidence="1">Belongs to the ATP-dependent AMP-binding enzyme family.</text>
</comment>
<dbReference type="STRING" id="1810504.PG2T_05840"/>
<dbReference type="OrthoDB" id="9803968at2"/>
<evidence type="ECO:0000256" key="1">
    <source>
        <dbReference type="ARBA" id="ARBA00006432"/>
    </source>
</evidence>
<dbReference type="Gene3D" id="3.40.50.12780">
    <property type="entry name" value="N-terminal domain of ligase-like"/>
    <property type="match status" value="1"/>
</dbReference>
<gene>
    <name evidence="5" type="ORF">PG2T_05840</name>
</gene>
<accession>A0A1B1YXX7</accession>
<proteinExistence type="inferred from homology"/>
<protein>
    <submittedName>
        <fullName evidence="5">Cyclohexanecarboxylate-CoA ligase</fullName>
    </submittedName>
</protein>
<dbReference type="FunFam" id="3.30.300.30:FF:000008">
    <property type="entry name" value="2,3-dihydroxybenzoate-AMP ligase"/>
    <property type="match status" value="1"/>
</dbReference>
<dbReference type="FunCoup" id="A0A1B1YXX7">
    <property type="interactions" value="249"/>
</dbReference>
<keyword evidence="2 5" id="KW-0436">Ligase</keyword>
<sequence>MTDAGLWRSRLLTDVLDEVADRHPDRLAVVDYNSVTGAATRLSYLQLKHRADRIALGLIGLGIEPGDVVAFQLPNWWQFMALHLACLRIGAVSNPLMPIFRERELSFMLEFAQARLLVVPHRFRGFDYPAMLAGLRGKLPHLQRVLAVGDDGPDGFDRVLLETRWEDQFEADAEFARRRPDPNAVIQLLYTSGTTGQPKGAMHTSNTLMAGVRAYADGIGLTGEDVCFMASPLAHQTGFMYGLMMPLVLGTRVILQDVWDATRAWDTIQAERVSFSMGATPFLADLVNAPNAPAPADCRLRQFVCAGAPIPRVLVQTATEKLGLGVIAAWGMSECGVVTVTRPDDPPDAVFSSDGRALDGMAVRVVDTADQPVAPDTEGRLKTQGSCLFVGYLKRPEAYAVDAEGWFDTGDLARMDAAGYIRITGRAKDIIIRGGENIPVAEVEDLLYRHPAVQDAAVVAMPDARLGERACAFVSVKAGQSFDFDALTAWLSEAGMSRTYWPERLEIVPDMPRTASGKIQKFELRERAKGLGG</sequence>
<feature type="domain" description="AMP-dependent synthetase/ligase" evidence="3">
    <location>
        <begin position="17"/>
        <end position="393"/>
    </location>
</feature>
<dbReference type="KEGG" id="gbi:PG2T_05840"/>
<reference evidence="6" key="1">
    <citation type="submission" date="2016-03" db="EMBL/GenBank/DDBJ databases">
        <title>Complete genome sequence of Solimmundus cernigliae, representing a novel lineage of polycyclic aromatic hydrocarbon degraders within the Gammaproteobacteria.</title>
        <authorList>
            <person name="Singleton D.R."/>
            <person name="Dickey A.N."/>
            <person name="Scholl E.H."/>
            <person name="Wright F.A."/>
            <person name="Aitken M.D."/>
        </authorList>
    </citation>
    <scope>NUCLEOTIDE SEQUENCE [LARGE SCALE GENOMIC DNA]</scope>
    <source>
        <strain evidence="6">TR3.2</strain>
    </source>
</reference>
<evidence type="ECO:0000313" key="6">
    <source>
        <dbReference type="Proteomes" id="UP000092952"/>
    </source>
</evidence>
<evidence type="ECO:0000259" key="4">
    <source>
        <dbReference type="Pfam" id="PF13193"/>
    </source>
</evidence>
<dbReference type="Pfam" id="PF13193">
    <property type="entry name" value="AMP-binding_C"/>
    <property type="match status" value="1"/>
</dbReference>
<dbReference type="PANTHER" id="PTHR43201">
    <property type="entry name" value="ACYL-COA SYNTHETASE"/>
    <property type="match status" value="1"/>
</dbReference>